<evidence type="ECO:0000313" key="3">
    <source>
        <dbReference type="EMBL" id="TKA09541.1"/>
    </source>
</evidence>
<name>A0A4U0SMW4_9ACTN</name>
<gene>
    <name evidence="3" type="ORF">FCI23_22125</name>
</gene>
<dbReference type="AlphaFoldDB" id="A0A4U0SMW4"/>
<organism evidence="3 4">
    <name type="scientific">Actinacidiphila oryziradicis</name>
    <dbReference type="NCBI Taxonomy" id="2571141"/>
    <lineage>
        <taxon>Bacteria</taxon>
        <taxon>Bacillati</taxon>
        <taxon>Actinomycetota</taxon>
        <taxon>Actinomycetes</taxon>
        <taxon>Kitasatosporales</taxon>
        <taxon>Streptomycetaceae</taxon>
        <taxon>Actinacidiphila</taxon>
    </lineage>
</organism>
<keyword evidence="2" id="KW-0472">Membrane</keyword>
<feature type="transmembrane region" description="Helical" evidence="2">
    <location>
        <begin position="92"/>
        <end position="110"/>
    </location>
</feature>
<reference evidence="3 4" key="1">
    <citation type="submission" date="2019-04" db="EMBL/GenBank/DDBJ databases">
        <title>Streptomyces oryziradicis sp. nov., a novel actinomycete isolated from rhizosphere soil of rice (Oryza sativa L.).</title>
        <authorList>
            <person name="Li C."/>
        </authorList>
    </citation>
    <scope>NUCLEOTIDE SEQUENCE [LARGE SCALE GENOMIC DNA]</scope>
    <source>
        <strain evidence="3 4">NEAU-C40</strain>
    </source>
</reference>
<dbReference type="InterPro" id="IPR022062">
    <property type="entry name" value="DUF3618"/>
</dbReference>
<proteinExistence type="predicted"/>
<keyword evidence="4" id="KW-1185">Reference proteome</keyword>
<keyword evidence="2" id="KW-1133">Transmembrane helix</keyword>
<feature type="region of interest" description="Disordered" evidence="1">
    <location>
        <begin position="1"/>
        <end position="25"/>
    </location>
</feature>
<dbReference type="Pfam" id="PF12277">
    <property type="entry name" value="DUF3618"/>
    <property type="match status" value="1"/>
</dbReference>
<dbReference type="EMBL" id="SUMC01000021">
    <property type="protein sequence ID" value="TKA09541.1"/>
    <property type="molecule type" value="Genomic_DNA"/>
</dbReference>
<evidence type="ECO:0000256" key="1">
    <source>
        <dbReference type="SAM" id="MobiDB-lite"/>
    </source>
</evidence>
<accession>A0A4U0SMW4</accession>
<evidence type="ECO:0000313" key="4">
    <source>
        <dbReference type="Proteomes" id="UP000305778"/>
    </source>
</evidence>
<sequence>MTNSPGAGPAGNDPGELREQVRRTREQLGETVEALAAKVDLKGRAEEKAAHAKDEVQHRAAQVLHLVHGGRTAEHVQTAGAEVARTSRSNRGPVLVAAGVVVAVLAVMVVRRRQSGRWC</sequence>
<keyword evidence="2" id="KW-0812">Transmembrane</keyword>
<dbReference type="Proteomes" id="UP000305778">
    <property type="component" value="Unassembled WGS sequence"/>
</dbReference>
<dbReference type="OrthoDB" id="4568798at2"/>
<evidence type="ECO:0000256" key="2">
    <source>
        <dbReference type="SAM" id="Phobius"/>
    </source>
</evidence>
<feature type="compositionally biased region" description="Basic and acidic residues" evidence="1">
    <location>
        <begin position="15"/>
        <end position="25"/>
    </location>
</feature>
<comment type="caution">
    <text evidence="3">The sequence shown here is derived from an EMBL/GenBank/DDBJ whole genome shotgun (WGS) entry which is preliminary data.</text>
</comment>
<dbReference type="RefSeq" id="WP_136725670.1">
    <property type="nucleotide sequence ID" value="NZ_SUMC01000021.1"/>
</dbReference>
<protein>
    <submittedName>
        <fullName evidence="3">DUF3618 domain-containing protein</fullName>
    </submittedName>
</protein>